<comment type="subcellular location">
    <subcellularLocation>
        <location evidence="4">Cytoplasm</location>
    </subcellularLocation>
</comment>
<organism evidence="6 7">
    <name type="scientific">Pseudocercospora musae</name>
    <dbReference type="NCBI Taxonomy" id="113226"/>
    <lineage>
        <taxon>Eukaryota</taxon>
        <taxon>Fungi</taxon>
        <taxon>Dikarya</taxon>
        <taxon>Ascomycota</taxon>
        <taxon>Pezizomycotina</taxon>
        <taxon>Dothideomycetes</taxon>
        <taxon>Dothideomycetidae</taxon>
        <taxon>Mycosphaerellales</taxon>
        <taxon>Mycosphaerellaceae</taxon>
        <taxon>Pseudocercospora</taxon>
    </lineage>
</organism>
<evidence type="ECO:0000256" key="5">
    <source>
        <dbReference type="SAM" id="MobiDB-lite"/>
    </source>
</evidence>
<dbReference type="GO" id="GO:1990140">
    <property type="term" value="C:molybdopterin synthase complex"/>
    <property type="evidence" value="ECO:0007669"/>
    <property type="project" value="UniProtKB-UniRule"/>
</dbReference>
<keyword evidence="3 4" id="KW-0501">Molybdenum cofactor biosynthesis</keyword>
<dbReference type="Proteomes" id="UP000073492">
    <property type="component" value="Unassembled WGS sequence"/>
</dbReference>
<proteinExistence type="inferred from homology"/>
<dbReference type="OrthoDB" id="5531344at2759"/>
<comment type="similarity">
    <text evidence="4">Belongs to the MoaE family. MOCS2B subfamily.</text>
</comment>
<dbReference type="CDD" id="cd00756">
    <property type="entry name" value="MoaE"/>
    <property type="match status" value="1"/>
</dbReference>
<feature type="compositionally biased region" description="Basic and acidic residues" evidence="5">
    <location>
        <begin position="250"/>
        <end position="265"/>
    </location>
</feature>
<gene>
    <name evidence="4" type="primary">cnxH</name>
    <name evidence="6" type="ORF">AC579_8325</name>
</gene>
<evidence type="ECO:0000313" key="7">
    <source>
        <dbReference type="Proteomes" id="UP000073492"/>
    </source>
</evidence>
<evidence type="ECO:0000256" key="4">
    <source>
        <dbReference type="HAMAP-Rule" id="MF_03052"/>
    </source>
</evidence>
<feature type="region of interest" description="Disordered" evidence="5">
    <location>
        <begin position="219"/>
        <end position="293"/>
    </location>
</feature>
<dbReference type="EMBL" id="LFZO01000254">
    <property type="protein sequence ID" value="KXT10551.1"/>
    <property type="molecule type" value="Genomic_DNA"/>
</dbReference>
<evidence type="ECO:0000256" key="2">
    <source>
        <dbReference type="ARBA" id="ARBA00022679"/>
    </source>
</evidence>
<dbReference type="Gene3D" id="3.90.1170.40">
    <property type="entry name" value="Molybdopterin biosynthesis MoaE subunit"/>
    <property type="match status" value="1"/>
</dbReference>
<evidence type="ECO:0000256" key="3">
    <source>
        <dbReference type="ARBA" id="ARBA00023150"/>
    </source>
</evidence>
<dbReference type="AlphaFoldDB" id="A0A139I730"/>
<dbReference type="UniPathway" id="UPA00344"/>
<feature type="binding site" evidence="4">
    <location>
        <begin position="169"/>
        <end position="170"/>
    </location>
    <ligand>
        <name>substrate</name>
    </ligand>
</feature>
<dbReference type="GO" id="GO:0030366">
    <property type="term" value="F:molybdopterin synthase activity"/>
    <property type="evidence" value="ECO:0007669"/>
    <property type="project" value="UniProtKB-UniRule"/>
</dbReference>
<reference evidence="6 7" key="1">
    <citation type="submission" date="2015-07" db="EMBL/GenBank/DDBJ databases">
        <title>Comparative genomics of the Sigatoka disease complex on banana suggests a link between parallel evolutionary changes in Pseudocercospora fijiensis and Pseudocercospora eumusae and increased virulence on the banana host.</title>
        <authorList>
            <person name="Chang T.-C."/>
            <person name="Salvucci A."/>
            <person name="Crous P.W."/>
            <person name="Stergiopoulos I."/>
        </authorList>
    </citation>
    <scope>NUCLEOTIDE SEQUENCE [LARGE SCALE GENOMIC DNA]</scope>
    <source>
        <strain evidence="6 7">CBS 116634</strain>
    </source>
</reference>
<dbReference type="Pfam" id="PF02391">
    <property type="entry name" value="MoaE"/>
    <property type="match status" value="1"/>
</dbReference>
<comment type="function">
    <text evidence="4">Catalytic subunit of the molybdopterin synthase complex, a complex that catalyzes the conversion of precursor Z into molybdopterin. Acts by mediating the incorporation of 2 sulfur atoms from thiocarboxylated MOCS2A into precursor Z to generate a dithiolene group.</text>
</comment>
<feature type="binding site" evidence="4">
    <location>
        <begin position="192"/>
        <end position="194"/>
    </location>
    <ligand>
        <name>substrate</name>
    </ligand>
</feature>
<evidence type="ECO:0000313" key="6">
    <source>
        <dbReference type="EMBL" id="KXT10551.1"/>
    </source>
</evidence>
<keyword evidence="7" id="KW-1185">Reference proteome</keyword>
<comment type="subunit">
    <text evidence="4">Heterotetramer; composed of 2 small (MOCS2A) and 2 large (MOCS2B) subunits.</text>
</comment>
<dbReference type="GO" id="GO:0006777">
    <property type="term" value="P:Mo-molybdopterin cofactor biosynthetic process"/>
    <property type="evidence" value="ECO:0007669"/>
    <property type="project" value="UniProtKB-UniRule"/>
</dbReference>
<dbReference type="InterPro" id="IPR003448">
    <property type="entry name" value="Mopterin_biosynth_MoaE"/>
</dbReference>
<dbReference type="FunFam" id="3.90.1170.40:FF:000003">
    <property type="entry name" value="Molybdopterin converting factor subunit 2"/>
    <property type="match status" value="1"/>
</dbReference>
<feature type="binding site" evidence="4">
    <location>
        <position position="185"/>
    </location>
    <ligand>
        <name>substrate</name>
    </ligand>
</feature>
<dbReference type="PANTHER" id="PTHR23404">
    <property type="entry name" value="MOLYBDOPTERIN SYNTHASE RELATED"/>
    <property type="match status" value="1"/>
</dbReference>
<dbReference type="SUPFAM" id="SSF54690">
    <property type="entry name" value="Molybdopterin synthase subunit MoaE"/>
    <property type="match status" value="1"/>
</dbReference>
<dbReference type="STRING" id="113226.A0A139I730"/>
<dbReference type="InterPro" id="IPR036563">
    <property type="entry name" value="MoaE_sf"/>
</dbReference>
<keyword evidence="2 4" id="KW-0808">Transferase</keyword>
<dbReference type="InterPro" id="IPR028888">
    <property type="entry name" value="MOCS2B_euk"/>
</dbReference>
<sequence>MINTACLAETPAVHYKITRMGAQDVPPVSPSSSTAATPLETIGEATKMPSFDRKSATAFTGELSRQDESNVYVSLTYDALDATAQMARVKSAKAGAVVLFAGTTRDSFNAKTVTHLSYSTYTPLALKTLSHIARTLLQKHSLTSIAITHRLGPVQIGEESILIAVSSPHRQPAWKAGEECLEEVKKKVEIWKEEWFEDGGMWRSNRDGDAGVPVKLVQRETMARGSLPLRRGSEIDGPSSGRRPSQAEGSGRRPSDAGRRTSEAKSRRKSSTSSAAPLKRAPTGEFTEGGFEV</sequence>
<comment type="catalytic activity">
    <reaction evidence="4">
        <text>2 [molybdopterin-synthase sulfur-carrier protein]-C-terminal-Gly-aminoethanethioate + cyclic pyranopterin phosphate + H2O = molybdopterin + 2 [molybdopterin-synthase sulfur-carrier protein]-C-terminal Gly-Gly + 2 H(+)</text>
        <dbReference type="Rhea" id="RHEA:26333"/>
        <dbReference type="Rhea" id="RHEA-COMP:12202"/>
        <dbReference type="Rhea" id="RHEA-COMP:19907"/>
        <dbReference type="ChEBI" id="CHEBI:15377"/>
        <dbReference type="ChEBI" id="CHEBI:15378"/>
        <dbReference type="ChEBI" id="CHEBI:58698"/>
        <dbReference type="ChEBI" id="CHEBI:59648"/>
        <dbReference type="ChEBI" id="CHEBI:90778"/>
        <dbReference type="ChEBI" id="CHEBI:232372"/>
        <dbReference type="EC" id="2.8.1.12"/>
    </reaction>
</comment>
<dbReference type="EC" id="2.8.1.12" evidence="4"/>
<evidence type="ECO:0000256" key="1">
    <source>
        <dbReference type="ARBA" id="ARBA00022490"/>
    </source>
</evidence>
<comment type="caution">
    <text evidence="6">The sequence shown here is derived from an EMBL/GenBank/DDBJ whole genome shotgun (WGS) entry which is preliminary data.</text>
</comment>
<dbReference type="HAMAP" id="MF_03052">
    <property type="entry name" value="MOC2B"/>
    <property type="match status" value="1"/>
</dbReference>
<accession>A0A139I730</accession>
<protein>
    <recommendedName>
        <fullName evidence="4">Molybdopterin synthase catalytic subunit</fullName>
        <ecNumber evidence="4">2.8.1.12</ecNumber>
    </recommendedName>
    <alternativeName>
        <fullName evidence="4">Common component for nitrate reductase and xanthine dehydrogenase protein H</fullName>
    </alternativeName>
    <alternativeName>
        <fullName evidence="4">Molybdenum cofactor synthesis protein 2 large subunit</fullName>
    </alternativeName>
    <alternativeName>
        <fullName evidence="4">Molybdenum cofactor synthesis protein 2B</fullName>
        <shortName evidence="4">MOCS2B</shortName>
    </alternativeName>
</protein>
<comment type="pathway">
    <text evidence="4">Cofactor biosynthesis; molybdopterin biosynthesis.</text>
</comment>
<keyword evidence="1 4" id="KW-0963">Cytoplasm</keyword>
<name>A0A139I730_9PEZI</name>